<keyword evidence="2" id="KW-1185">Reference proteome</keyword>
<name>A0A4R5QD89_9PROT</name>
<sequence>MAVPAGAMAPLGFAPPDPFADAPICRVGAGGLAAAAAPGPRRKLKLTWNANAICVVGVPVAATQGIFERHNLDVELINFGGSTDQLLEAIATGKADAGVGMALRWLKPLEQGFDVKITAATHGGCMRLFALPGSGITKLSDFKGKALGASDMAAPDKNFFSIVAAKQGLDPERDLTWRQFPADLLGEALKRGDIQGFALGDPLASLIRDRDGLVEVTNNLEGEYAARSCCILGVRGSLIRQDRAAARAVTAALLEAQEWVHAQPEAAAEIFAPYARAPVPALTAMLRSHTHGHHPVGSALRFELVAYIDELKLVKVMRPNTDPLRLSDKIFADVLTGVPA</sequence>
<dbReference type="PANTHER" id="PTHR30024">
    <property type="entry name" value="ALIPHATIC SULFONATES-BINDING PROTEIN-RELATED"/>
    <property type="match status" value="1"/>
</dbReference>
<evidence type="ECO:0000313" key="2">
    <source>
        <dbReference type="Proteomes" id="UP000295096"/>
    </source>
</evidence>
<comment type="caution">
    <text evidence="1">The sequence shown here is derived from an EMBL/GenBank/DDBJ whole genome shotgun (WGS) entry which is preliminary data.</text>
</comment>
<accession>A0A4R5QD89</accession>
<proteinExistence type="predicted"/>
<reference evidence="1 2" key="1">
    <citation type="journal article" date="2016" name="J. Microbiol.">
        <title>Dankookia rubra gen. nov., sp. nov., an alphaproteobacterium isolated from sediment of a shallow stream.</title>
        <authorList>
            <person name="Kim W.H."/>
            <person name="Kim D.H."/>
            <person name="Kang K."/>
            <person name="Ahn T.Y."/>
        </authorList>
    </citation>
    <scope>NUCLEOTIDE SEQUENCE [LARGE SCALE GENOMIC DNA]</scope>
    <source>
        <strain evidence="1 2">JCM30602</strain>
    </source>
</reference>
<evidence type="ECO:0000313" key="1">
    <source>
        <dbReference type="EMBL" id="TDH60773.1"/>
    </source>
</evidence>
<dbReference type="Pfam" id="PF13379">
    <property type="entry name" value="NMT1_2"/>
    <property type="match status" value="1"/>
</dbReference>
<dbReference type="PANTHER" id="PTHR30024:SF21">
    <property type="entry name" value="ABC TRANSPORTER SUBSTRATE-BINDING PROTEIN"/>
    <property type="match status" value="1"/>
</dbReference>
<dbReference type="Gene3D" id="3.40.190.10">
    <property type="entry name" value="Periplasmic binding protein-like II"/>
    <property type="match status" value="2"/>
</dbReference>
<dbReference type="SUPFAM" id="SSF53850">
    <property type="entry name" value="Periplasmic binding protein-like II"/>
    <property type="match status" value="1"/>
</dbReference>
<dbReference type="EMBL" id="SMSJ01000032">
    <property type="protein sequence ID" value="TDH60773.1"/>
    <property type="molecule type" value="Genomic_DNA"/>
</dbReference>
<dbReference type="AlphaFoldDB" id="A0A4R5QD89"/>
<protein>
    <submittedName>
        <fullName evidence="1">ABC transporter substrate-binding protein</fullName>
    </submittedName>
</protein>
<dbReference type="Proteomes" id="UP000295096">
    <property type="component" value="Unassembled WGS sequence"/>
</dbReference>
<gene>
    <name evidence="1" type="ORF">E2C06_20505</name>
</gene>
<dbReference type="OrthoDB" id="9771642at2"/>
<organism evidence="1 2">
    <name type="scientific">Dankookia rubra</name>
    <dbReference type="NCBI Taxonomy" id="1442381"/>
    <lineage>
        <taxon>Bacteria</taxon>
        <taxon>Pseudomonadati</taxon>
        <taxon>Pseudomonadota</taxon>
        <taxon>Alphaproteobacteria</taxon>
        <taxon>Acetobacterales</taxon>
        <taxon>Roseomonadaceae</taxon>
        <taxon>Dankookia</taxon>
    </lineage>
</organism>